<dbReference type="EMBL" id="AFNU02000001">
    <property type="protein sequence ID" value="ERJ13774.1"/>
    <property type="molecule type" value="Genomic_DNA"/>
</dbReference>
<accession>U2FS42</accession>
<dbReference type="Proteomes" id="UP000005707">
    <property type="component" value="Unassembled WGS sequence"/>
</dbReference>
<evidence type="ECO:0000256" key="2">
    <source>
        <dbReference type="ARBA" id="ARBA00006706"/>
    </source>
</evidence>
<keyword evidence="6" id="KW-0414">Isoprene biosynthesis</keyword>
<dbReference type="GO" id="GO:0005737">
    <property type="term" value="C:cytoplasm"/>
    <property type="evidence" value="ECO:0007669"/>
    <property type="project" value="UniProtKB-ARBA"/>
</dbReference>
<dbReference type="EC" id="2.5.1.1" evidence="8"/>
<dbReference type="OrthoDB" id="9805316at2"/>
<dbReference type="eggNOG" id="COG0142">
    <property type="taxonomic scope" value="Bacteria"/>
</dbReference>
<sequence length="294" mass="33022">MNLQTLRNTYIKKVDETVKSFLESLDLAPHLQESLDYSYFAGGKRLRPLMLLSMIHAFNHEVEEGLHAAAALELIHTSSLIHDDLPAMDDDDYRRGKKTNHKVFGEATAILAGDSLLLDSFSLICNDERINDDIKIRLICELSECSGANGMVGGQKLDIENEYTKRSITIDELKTIHHHKTGKLLEFALVSGAIISKQSDDVIKTLKEVAYHIGIAYQIKDDILDIIGDESLIGKPVNSDHKNHKDTYVSLVGLEEAKKMLEFHYKNATTLIKTLNIQSGHILELFSIIINRNN</sequence>
<comment type="similarity">
    <text evidence="2 7">Belongs to the FPP/GGPP synthase family.</text>
</comment>
<dbReference type="InParanoid" id="U2FS42"/>
<reference evidence="8 9" key="2">
    <citation type="journal article" date="2013" name="PLoS ONE">
        <title>INDIGO - INtegrated Data Warehouse of MIcrobial GenOmes with Examples from the Red Sea Extremophiles.</title>
        <authorList>
            <person name="Alam I."/>
            <person name="Antunes A."/>
            <person name="Kamau A.A."/>
            <person name="Ba Alawi W."/>
            <person name="Kalkatawi M."/>
            <person name="Stingl U."/>
            <person name="Bajic V.B."/>
        </authorList>
    </citation>
    <scope>NUCLEOTIDE SEQUENCE [LARGE SCALE GENOMIC DNA]</scope>
    <source>
        <strain evidence="8 9">SSD-17B</strain>
    </source>
</reference>
<dbReference type="CDD" id="cd00685">
    <property type="entry name" value="Trans_IPPS_HT"/>
    <property type="match status" value="1"/>
</dbReference>
<dbReference type="SFLD" id="SFLDS00005">
    <property type="entry name" value="Isoprenoid_Synthase_Type_I"/>
    <property type="match status" value="1"/>
</dbReference>
<dbReference type="InterPro" id="IPR000092">
    <property type="entry name" value="Polyprenyl_synt"/>
</dbReference>
<comment type="cofactor">
    <cofactor evidence="1">
        <name>Mg(2+)</name>
        <dbReference type="ChEBI" id="CHEBI:18420"/>
    </cofactor>
</comment>
<dbReference type="GO" id="GO:0016114">
    <property type="term" value="P:terpenoid biosynthetic process"/>
    <property type="evidence" value="ECO:0007669"/>
    <property type="project" value="UniProtKB-ARBA"/>
</dbReference>
<dbReference type="InterPro" id="IPR053378">
    <property type="entry name" value="Prenyl_diphosphate_synthase"/>
</dbReference>
<dbReference type="InterPro" id="IPR033749">
    <property type="entry name" value="Polyprenyl_synt_CS"/>
</dbReference>
<dbReference type="PANTHER" id="PTHR43281">
    <property type="entry name" value="FARNESYL DIPHOSPHATE SYNTHASE"/>
    <property type="match status" value="1"/>
</dbReference>
<dbReference type="PROSITE" id="PS00444">
    <property type="entry name" value="POLYPRENYL_SYNTHASE_2"/>
    <property type="match status" value="1"/>
</dbReference>
<evidence type="ECO:0000256" key="6">
    <source>
        <dbReference type="ARBA" id="ARBA00023229"/>
    </source>
</evidence>
<evidence type="ECO:0000256" key="7">
    <source>
        <dbReference type="RuleBase" id="RU004466"/>
    </source>
</evidence>
<evidence type="ECO:0000256" key="3">
    <source>
        <dbReference type="ARBA" id="ARBA00022679"/>
    </source>
</evidence>
<keyword evidence="4" id="KW-0479">Metal-binding</keyword>
<dbReference type="GO" id="GO:0046872">
    <property type="term" value="F:metal ion binding"/>
    <property type="evidence" value="ECO:0007669"/>
    <property type="project" value="UniProtKB-KW"/>
</dbReference>
<dbReference type="PROSITE" id="PS00723">
    <property type="entry name" value="POLYPRENYL_SYNTHASE_1"/>
    <property type="match status" value="1"/>
</dbReference>
<dbReference type="GO" id="GO:0004161">
    <property type="term" value="F:dimethylallyltranstransferase activity"/>
    <property type="evidence" value="ECO:0007669"/>
    <property type="project" value="UniProtKB-EC"/>
</dbReference>
<keyword evidence="9" id="KW-1185">Reference proteome</keyword>
<dbReference type="AlphaFoldDB" id="U2FS42"/>
<keyword evidence="3 7" id="KW-0808">Transferase</keyword>
<evidence type="ECO:0000256" key="5">
    <source>
        <dbReference type="ARBA" id="ARBA00022842"/>
    </source>
</evidence>
<evidence type="ECO:0000313" key="9">
    <source>
        <dbReference type="Proteomes" id="UP000005707"/>
    </source>
</evidence>
<evidence type="ECO:0000313" key="8">
    <source>
        <dbReference type="EMBL" id="ERJ13774.1"/>
    </source>
</evidence>
<dbReference type="Pfam" id="PF00348">
    <property type="entry name" value="polyprenyl_synt"/>
    <property type="match status" value="1"/>
</dbReference>
<organism evidence="8 9">
    <name type="scientific">Haloplasma contractile SSD-17B</name>
    <dbReference type="NCBI Taxonomy" id="1033810"/>
    <lineage>
        <taxon>Bacteria</taxon>
        <taxon>Bacillati</taxon>
        <taxon>Mycoplasmatota</taxon>
        <taxon>Mollicutes</taxon>
        <taxon>Haloplasmatales</taxon>
        <taxon>Haloplasmataceae</taxon>
        <taxon>Haloplasma</taxon>
    </lineage>
</organism>
<dbReference type="FunFam" id="1.10.600.10:FF:000001">
    <property type="entry name" value="Geranylgeranyl diphosphate synthase"/>
    <property type="match status" value="1"/>
</dbReference>
<proteinExistence type="inferred from homology"/>
<name>U2FS42_9MOLU</name>
<dbReference type="STRING" id="1033810.HLPCO_000440"/>
<evidence type="ECO:0000256" key="1">
    <source>
        <dbReference type="ARBA" id="ARBA00001946"/>
    </source>
</evidence>
<dbReference type="FunCoup" id="U2FS42">
    <property type="interactions" value="278"/>
</dbReference>
<dbReference type="SFLD" id="SFLDG01017">
    <property type="entry name" value="Polyprenyl_Transferase_Like"/>
    <property type="match status" value="1"/>
</dbReference>
<reference evidence="8 9" key="1">
    <citation type="journal article" date="2011" name="J. Bacteriol.">
        <title>Genome sequence of Haloplasma contractile, an unusual contractile bacterium from a deep-sea anoxic brine lake.</title>
        <authorList>
            <person name="Antunes A."/>
            <person name="Alam I."/>
            <person name="El Dorry H."/>
            <person name="Siam R."/>
            <person name="Robertson A."/>
            <person name="Bajic V.B."/>
            <person name="Stingl U."/>
        </authorList>
    </citation>
    <scope>NUCLEOTIDE SEQUENCE [LARGE SCALE GENOMIC DNA]</scope>
    <source>
        <strain evidence="8 9">SSD-17B</strain>
    </source>
</reference>
<dbReference type="NCBIfam" id="NF045485">
    <property type="entry name" value="FPPsyn"/>
    <property type="match status" value="1"/>
</dbReference>
<dbReference type="InterPro" id="IPR008949">
    <property type="entry name" value="Isoprenoid_synthase_dom_sf"/>
</dbReference>
<dbReference type="Gene3D" id="1.10.600.10">
    <property type="entry name" value="Farnesyl Diphosphate Synthase"/>
    <property type="match status" value="1"/>
</dbReference>
<protein>
    <submittedName>
        <fullName evidence="8">Geranylgeranyl diphosphate synthase type II protein</fullName>
        <ecNumber evidence="8">2.5.1.1</ecNumber>
    </submittedName>
</protein>
<evidence type="ECO:0000256" key="4">
    <source>
        <dbReference type="ARBA" id="ARBA00022723"/>
    </source>
</evidence>
<gene>
    <name evidence="8" type="ORF">HLPCO_000440</name>
</gene>
<dbReference type="SUPFAM" id="SSF48576">
    <property type="entry name" value="Terpenoid synthases"/>
    <property type="match status" value="1"/>
</dbReference>
<comment type="caution">
    <text evidence="8">The sequence shown here is derived from an EMBL/GenBank/DDBJ whole genome shotgun (WGS) entry which is preliminary data.</text>
</comment>
<dbReference type="PANTHER" id="PTHR43281:SF1">
    <property type="entry name" value="FARNESYL DIPHOSPHATE SYNTHASE"/>
    <property type="match status" value="1"/>
</dbReference>
<keyword evidence="5" id="KW-0460">Magnesium</keyword>
<dbReference type="RefSeq" id="WP_008826120.1">
    <property type="nucleotide sequence ID" value="NZ_AFNU02000001.1"/>
</dbReference>